<evidence type="ECO:0000259" key="5">
    <source>
        <dbReference type="Pfam" id="PF00135"/>
    </source>
</evidence>
<evidence type="ECO:0000256" key="2">
    <source>
        <dbReference type="ARBA" id="ARBA00022487"/>
    </source>
</evidence>
<dbReference type="InterPro" id="IPR002018">
    <property type="entry name" value="CarbesteraseB"/>
</dbReference>
<reference evidence="6" key="1">
    <citation type="submission" date="2007-07" db="EMBL/GenBank/DDBJ databases">
        <title>PCAP assembly of the Caenorhabditis remanei genome.</title>
        <authorList>
            <consortium name="The Caenorhabditis remanei Sequencing Consortium"/>
            <person name="Wilson R.K."/>
        </authorList>
    </citation>
    <scope>NUCLEOTIDE SEQUENCE [LARGE SCALE GENOMIC DNA]</scope>
    <source>
        <strain evidence="6">PB4641</strain>
    </source>
</reference>
<dbReference type="FunCoup" id="E3LTF6">
    <property type="interactions" value="38"/>
</dbReference>
<dbReference type="GO" id="GO:0052689">
    <property type="term" value="F:carboxylic ester hydrolase activity"/>
    <property type="evidence" value="ECO:0007669"/>
    <property type="project" value="UniProtKB-KW"/>
</dbReference>
<dbReference type="PROSITE" id="PS00122">
    <property type="entry name" value="CARBOXYLESTERASE_B_1"/>
    <property type="match status" value="1"/>
</dbReference>
<keyword evidence="3 4" id="KW-0378">Hydrolase</keyword>
<dbReference type="Pfam" id="PF00135">
    <property type="entry name" value="COesterase"/>
    <property type="match status" value="1"/>
</dbReference>
<dbReference type="OMA" id="EMRIASC"/>
<protein>
    <recommendedName>
        <fullName evidence="4">Carboxylic ester hydrolase</fullName>
        <ecNumber evidence="4">3.1.1.-</ecNumber>
    </recommendedName>
</protein>
<evidence type="ECO:0000313" key="7">
    <source>
        <dbReference type="Proteomes" id="UP000008281"/>
    </source>
</evidence>
<dbReference type="PANTHER" id="PTHR45029:SF4">
    <property type="entry name" value="CARBOXYLIC ESTER HYDROLASE"/>
    <property type="match status" value="1"/>
</dbReference>
<dbReference type="OrthoDB" id="19653at2759"/>
<evidence type="ECO:0000313" key="6">
    <source>
        <dbReference type="EMBL" id="EFP10862.1"/>
    </source>
</evidence>
<dbReference type="EC" id="3.1.1.-" evidence="4"/>
<evidence type="ECO:0000256" key="3">
    <source>
        <dbReference type="ARBA" id="ARBA00022801"/>
    </source>
</evidence>
<name>E3LTF6_CAERE</name>
<keyword evidence="7" id="KW-1185">Reference proteome</keyword>
<comment type="similarity">
    <text evidence="1 4">Belongs to the type-B carboxylesterase/lipase family.</text>
</comment>
<accession>E3LTF6</accession>
<feature type="domain" description="Carboxylesterase type B" evidence="5">
    <location>
        <begin position="18"/>
        <end position="570"/>
    </location>
</feature>
<keyword evidence="2" id="KW-0719">Serine esterase</keyword>
<dbReference type="AlphaFoldDB" id="E3LTF6"/>
<dbReference type="Proteomes" id="UP000008281">
    <property type="component" value="Unassembled WGS sequence"/>
</dbReference>
<organism evidence="7">
    <name type="scientific">Caenorhabditis remanei</name>
    <name type="common">Caenorhabditis vulgaris</name>
    <dbReference type="NCBI Taxonomy" id="31234"/>
    <lineage>
        <taxon>Eukaryota</taxon>
        <taxon>Metazoa</taxon>
        <taxon>Ecdysozoa</taxon>
        <taxon>Nematoda</taxon>
        <taxon>Chromadorea</taxon>
        <taxon>Rhabditida</taxon>
        <taxon>Rhabditina</taxon>
        <taxon>Rhabditomorpha</taxon>
        <taxon>Rhabditoidea</taxon>
        <taxon>Rhabditidae</taxon>
        <taxon>Peloderinae</taxon>
        <taxon>Caenorhabditis</taxon>
    </lineage>
</organism>
<dbReference type="Gene3D" id="3.40.50.1820">
    <property type="entry name" value="alpha/beta hydrolase"/>
    <property type="match status" value="1"/>
</dbReference>
<dbReference type="InterPro" id="IPR019826">
    <property type="entry name" value="Carboxylesterase_B_AS"/>
</dbReference>
<dbReference type="SUPFAM" id="SSF53474">
    <property type="entry name" value="alpha/beta-Hydrolases"/>
    <property type="match status" value="1"/>
</dbReference>
<evidence type="ECO:0000256" key="4">
    <source>
        <dbReference type="RuleBase" id="RU361235"/>
    </source>
</evidence>
<dbReference type="EMBL" id="DS268415">
    <property type="protein sequence ID" value="EFP10862.1"/>
    <property type="molecule type" value="Genomic_DNA"/>
</dbReference>
<dbReference type="InParanoid" id="E3LTF6"/>
<dbReference type="STRING" id="31234.E3LTF6"/>
<evidence type="ECO:0000256" key="1">
    <source>
        <dbReference type="ARBA" id="ARBA00005964"/>
    </source>
</evidence>
<dbReference type="HOGENOM" id="CLU_006586_13_3_1"/>
<sequence length="590" mass="66497">MGGHLSHLKPEHHTNIFLASCGPVRGNLYRHGEKTVDGFLGIPYAKPPVGELRFKKPILADVWTEPRDCTQYGPRCPSSGMFYEKIDLKNQDIPDEANCLTLNVFRPNWQSREYIKRPVMVFIHGGGFELCASKDYCDYSLTGTLPLKDVVVVSINYRLGALGFFSTGDKVCPGNFALWDQTLALEWVQKHIKSFGGDPNNVTVFGQSAGGVSVDLLSLSPHSRGFHISNRKKHDFHSDLFHKIIPMSGSAHVPFAIRTSSNQAEVGLEYARNKGFTGSGTFVGSHPLLSEFFLGSSELFEFMRNLPTEKLLERTGFEHSASGMVSFGPNLDGDFFPKPLDELREEASKKSALIGMTEHEGLLFGKLLLNFLFKITSVFASAFTDPSFTTADVVLKKKIKMEYKEDVVDNPEEICKEILDYYMNFNNESNEKKLVAYTGDSIFNAGVLLAAESLAAHGNSVYLYVFDYCNPDGFGPLGGILPFKVPTHCTDLRYILGEGVYSKFDPNEEELKMMDYMTTVFTNFAKYGNPNVSDSTKWEKYEVDQISRHFHITSPENEMRNEFHRGRCQFSMETNKRNKSYQKIFFDKNI</sequence>
<dbReference type="InterPro" id="IPR029058">
    <property type="entry name" value="AB_hydrolase_fold"/>
</dbReference>
<dbReference type="InterPro" id="IPR043187">
    <property type="entry name" value="CM06B1-like"/>
</dbReference>
<dbReference type="ESTHER" id="caere-e3ltf6">
    <property type="family name" value="Carb_B_Nematoda"/>
</dbReference>
<gene>
    <name evidence="6" type="ORF">CRE_30906</name>
</gene>
<dbReference type="eggNOG" id="KOG1516">
    <property type="taxonomic scope" value="Eukaryota"/>
</dbReference>
<dbReference type="PANTHER" id="PTHR45029">
    <property type="entry name" value="CARBOXYLIC ESTER HYDROLASE-RELATED"/>
    <property type="match status" value="1"/>
</dbReference>
<proteinExistence type="inferred from homology"/>